<evidence type="ECO:0000256" key="1">
    <source>
        <dbReference type="SAM" id="SignalP"/>
    </source>
</evidence>
<dbReference type="Proteomes" id="UP001270362">
    <property type="component" value="Unassembled WGS sequence"/>
</dbReference>
<protein>
    <recommendedName>
        <fullName evidence="4">Secreted protein</fullName>
    </recommendedName>
</protein>
<evidence type="ECO:0008006" key="4">
    <source>
        <dbReference type="Google" id="ProtNLM"/>
    </source>
</evidence>
<organism evidence="2 3">
    <name type="scientific">Podospora appendiculata</name>
    <dbReference type="NCBI Taxonomy" id="314037"/>
    <lineage>
        <taxon>Eukaryota</taxon>
        <taxon>Fungi</taxon>
        <taxon>Dikarya</taxon>
        <taxon>Ascomycota</taxon>
        <taxon>Pezizomycotina</taxon>
        <taxon>Sordariomycetes</taxon>
        <taxon>Sordariomycetidae</taxon>
        <taxon>Sordariales</taxon>
        <taxon>Podosporaceae</taxon>
        <taxon>Podospora</taxon>
    </lineage>
</organism>
<feature type="signal peptide" evidence="1">
    <location>
        <begin position="1"/>
        <end position="17"/>
    </location>
</feature>
<name>A0AAE0X2G5_9PEZI</name>
<evidence type="ECO:0000313" key="2">
    <source>
        <dbReference type="EMBL" id="KAK3683569.1"/>
    </source>
</evidence>
<feature type="chain" id="PRO_5042170773" description="Secreted protein" evidence="1">
    <location>
        <begin position="18"/>
        <end position="182"/>
    </location>
</feature>
<evidence type="ECO:0000313" key="3">
    <source>
        <dbReference type="Proteomes" id="UP001270362"/>
    </source>
</evidence>
<gene>
    <name evidence="2" type="ORF">B0T22DRAFT_251721</name>
</gene>
<dbReference type="AlphaFoldDB" id="A0AAE0X2G5"/>
<reference evidence="2" key="2">
    <citation type="submission" date="2023-06" db="EMBL/GenBank/DDBJ databases">
        <authorList>
            <consortium name="Lawrence Berkeley National Laboratory"/>
            <person name="Haridas S."/>
            <person name="Hensen N."/>
            <person name="Bonometti L."/>
            <person name="Westerberg I."/>
            <person name="Brannstrom I.O."/>
            <person name="Guillou S."/>
            <person name="Cros-Aarteil S."/>
            <person name="Calhoun S."/>
            <person name="Kuo A."/>
            <person name="Mondo S."/>
            <person name="Pangilinan J."/>
            <person name="Riley R."/>
            <person name="Labutti K."/>
            <person name="Andreopoulos B."/>
            <person name="Lipzen A."/>
            <person name="Chen C."/>
            <person name="Yanf M."/>
            <person name="Daum C."/>
            <person name="Ng V."/>
            <person name="Clum A."/>
            <person name="Steindorff A."/>
            <person name="Ohm R."/>
            <person name="Martin F."/>
            <person name="Silar P."/>
            <person name="Natvig D."/>
            <person name="Lalanne C."/>
            <person name="Gautier V."/>
            <person name="Ament-Velasquez S.L."/>
            <person name="Kruys A."/>
            <person name="Hutchinson M.I."/>
            <person name="Powell A.J."/>
            <person name="Barry K."/>
            <person name="Miller A.N."/>
            <person name="Grigoriev I.V."/>
            <person name="Debuchy R."/>
            <person name="Gladieux P."/>
            <person name="Thoren M.H."/>
            <person name="Johannesson H."/>
        </authorList>
    </citation>
    <scope>NUCLEOTIDE SEQUENCE</scope>
    <source>
        <strain evidence="2">CBS 314.62</strain>
    </source>
</reference>
<sequence length="182" mass="20082">MMVMMLMAPWPLLVVCGRSTVASFDGLAQFTRVDVVLLLVRGSCMLQRSMQAMLPAPNPPRRCIGARAPLDPTREQTQVSHDGAPTLRTEVQNKARMPRIKISRDCKAGPADRPGYATQSGLYPIPIDLTASLGSRQGPCATYPEPQVRAGTRWFVEKMERIEATGYACRFLFLVIDNIGFA</sequence>
<proteinExistence type="predicted"/>
<keyword evidence="1" id="KW-0732">Signal</keyword>
<dbReference type="EMBL" id="JAULSO010000004">
    <property type="protein sequence ID" value="KAK3683569.1"/>
    <property type="molecule type" value="Genomic_DNA"/>
</dbReference>
<comment type="caution">
    <text evidence="2">The sequence shown here is derived from an EMBL/GenBank/DDBJ whole genome shotgun (WGS) entry which is preliminary data.</text>
</comment>
<reference evidence="2" key="1">
    <citation type="journal article" date="2023" name="Mol. Phylogenet. Evol.">
        <title>Genome-scale phylogeny and comparative genomics of the fungal order Sordariales.</title>
        <authorList>
            <person name="Hensen N."/>
            <person name="Bonometti L."/>
            <person name="Westerberg I."/>
            <person name="Brannstrom I.O."/>
            <person name="Guillou S."/>
            <person name="Cros-Aarteil S."/>
            <person name="Calhoun S."/>
            <person name="Haridas S."/>
            <person name="Kuo A."/>
            <person name="Mondo S."/>
            <person name="Pangilinan J."/>
            <person name="Riley R."/>
            <person name="LaButti K."/>
            <person name="Andreopoulos B."/>
            <person name="Lipzen A."/>
            <person name="Chen C."/>
            <person name="Yan M."/>
            <person name="Daum C."/>
            <person name="Ng V."/>
            <person name="Clum A."/>
            <person name="Steindorff A."/>
            <person name="Ohm R.A."/>
            <person name="Martin F."/>
            <person name="Silar P."/>
            <person name="Natvig D.O."/>
            <person name="Lalanne C."/>
            <person name="Gautier V."/>
            <person name="Ament-Velasquez S.L."/>
            <person name="Kruys A."/>
            <person name="Hutchinson M.I."/>
            <person name="Powell A.J."/>
            <person name="Barry K."/>
            <person name="Miller A.N."/>
            <person name="Grigoriev I.V."/>
            <person name="Debuchy R."/>
            <person name="Gladieux P."/>
            <person name="Hiltunen Thoren M."/>
            <person name="Johannesson H."/>
        </authorList>
    </citation>
    <scope>NUCLEOTIDE SEQUENCE</scope>
    <source>
        <strain evidence="2">CBS 314.62</strain>
    </source>
</reference>
<keyword evidence="3" id="KW-1185">Reference proteome</keyword>
<accession>A0AAE0X2G5</accession>